<keyword evidence="2" id="KW-1185">Reference proteome</keyword>
<sequence>MEKDGHKIVGYVRKSTQGCPDDDTRKRLIETMILRLKDRSYVSSVCHANRSVIAHWLRMTNQDQHLLKTYNAKAQRKVKYWVFNHCNHSAAPQPLNTKN</sequence>
<gene>
    <name evidence="1" type="ORF">DM01DRAFT_1045305</name>
</gene>
<evidence type="ECO:0000313" key="1">
    <source>
        <dbReference type="EMBL" id="ORX53506.1"/>
    </source>
</evidence>
<reference evidence="1 2" key="1">
    <citation type="submission" date="2016-07" db="EMBL/GenBank/DDBJ databases">
        <title>Pervasive Adenine N6-methylation of Active Genes in Fungi.</title>
        <authorList>
            <consortium name="DOE Joint Genome Institute"/>
            <person name="Mondo S.J."/>
            <person name="Dannebaum R.O."/>
            <person name="Kuo R.C."/>
            <person name="Labutti K."/>
            <person name="Haridas S."/>
            <person name="Kuo A."/>
            <person name="Salamov A."/>
            <person name="Ahrendt S.R."/>
            <person name="Lipzen A."/>
            <person name="Sullivan W."/>
            <person name="Andreopoulos W.B."/>
            <person name="Clum A."/>
            <person name="Lindquist E."/>
            <person name="Daum C."/>
            <person name="Ramamoorthy G.K."/>
            <person name="Gryganskyi A."/>
            <person name="Culley D."/>
            <person name="Magnuson J.K."/>
            <person name="James T.Y."/>
            <person name="O'Malley M.A."/>
            <person name="Stajich J.E."/>
            <person name="Spatafora J.W."/>
            <person name="Visel A."/>
            <person name="Grigoriev I.V."/>
        </authorList>
    </citation>
    <scope>NUCLEOTIDE SEQUENCE [LARGE SCALE GENOMIC DNA]</scope>
    <source>
        <strain evidence="1 2">NRRL 3301</strain>
    </source>
</reference>
<dbReference type="Proteomes" id="UP000242146">
    <property type="component" value="Unassembled WGS sequence"/>
</dbReference>
<proteinExistence type="predicted"/>
<evidence type="ECO:0000313" key="2">
    <source>
        <dbReference type="Proteomes" id="UP000242146"/>
    </source>
</evidence>
<organism evidence="1 2">
    <name type="scientific">Hesseltinella vesiculosa</name>
    <dbReference type="NCBI Taxonomy" id="101127"/>
    <lineage>
        <taxon>Eukaryota</taxon>
        <taxon>Fungi</taxon>
        <taxon>Fungi incertae sedis</taxon>
        <taxon>Mucoromycota</taxon>
        <taxon>Mucoromycotina</taxon>
        <taxon>Mucoromycetes</taxon>
        <taxon>Mucorales</taxon>
        <taxon>Cunninghamellaceae</taxon>
        <taxon>Hesseltinella</taxon>
    </lineage>
</organism>
<dbReference type="AlphaFoldDB" id="A0A1X2GGW7"/>
<accession>A0A1X2GGW7</accession>
<dbReference type="EMBL" id="MCGT01000015">
    <property type="protein sequence ID" value="ORX53506.1"/>
    <property type="molecule type" value="Genomic_DNA"/>
</dbReference>
<name>A0A1X2GGW7_9FUNG</name>
<protein>
    <submittedName>
        <fullName evidence="1">Uncharacterized protein</fullName>
    </submittedName>
</protein>
<comment type="caution">
    <text evidence="1">The sequence shown here is derived from an EMBL/GenBank/DDBJ whole genome shotgun (WGS) entry which is preliminary data.</text>
</comment>